<evidence type="ECO:0000256" key="2">
    <source>
        <dbReference type="SAM" id="Phobius"/>
    </source>
</evidence>
<gene>
    <name evidence="3" type="ORF">D6C00_12895</name>
</gene>
<protein>
    <recommendedName>
        <fullName evidence="5">Energy transducer TonB</fullName>
    </recommendedName>
</protein>
<feature type="region of interest" description="Disordered" evidence="1">
    <location>
        <begin position="35"/>
        <end position="91"/>
    </location>
</feature>
<evidence type="ECO:0000256" key="1">
    <source>
        <dbReference type="SAM" id="MobiDB-lite"/>
    </source>
</evidence>
<dbReference type="OrthoDB" id="5570146at2"/>
<proteinExistence type="predicted"/>
<dbReference type="AlphaFoldDB" id="A0A426QLW2"/>
<name>A0A426QLW2_9GAMM</name>
<keyword evidence="4" id="KW-1185">Reference proteome</keyword>
<feature type="region of interest" description="Disordered" evidence="1">
    <location>
        <begin position="199"/>
        <end position="221"/>
    </location>
</feature>
<dbReference type="SUPFAM" id="SSF74653">
    <property type="entry name" value="TolA/TonB C-terminal domain"/>
    <property type="match status" value="1"/>
</dbReference>
<dbReference type="Proteomes" id="UP000287798">
    <property type="component" value="Unassembled WGS sequence"/>
</dbReference>
<evidence type="ECO:0000313" key="4">
    <source>
        <dbReference type="Proteomes" id="UP000287798"/>
    </source>
</evidence>
<reference evidence="3 4" key="1">
    <citation type="journal article" date="2010" name="Int. J. Syst. Evol. Microbiol.">
        <title>Thiohalobacter thiocyanaticus gen. nov., sp. nov., a moderately halophilic, sulfur-oxidizing gammaproteobacterium from hypersaline lakes, that utilizes thiocyanate.</title>
        <authorList>
            <person name="Sorokin D.Y."/>
            <person name="Kovaleva O.L."/>
            <person name="Tourova T.P."/>
            <person name="Muyzer G."/>
        </authorList>
    </citation>
    <scope>NUCLEOTIDE SEQUENCE [LARGE SCALE GENOMIC DNA]</scope>
    <source>
        <strain evidence="3 4">Hrh1</strain>
    </source>
</reference>
<evidence type="ECO:0008006" key="5">
    <source>
        <dbReference type="Google" id="ProtNLM"/>
    </source>
</evidence>
<dbReference type="RefSeq" id="WP_125182075.1">
    <property type="nucleotide sequence ID" value="NZ_QZMU01000001.1"/>
</dbReference>
<feature type="compositionally biased region" description="Acidic residues" evidence="1">
    <location>
        <begin position="74"/>
        <end position="89"/>
    </location>
</feature>
<keyword evidence="2" id="KW-0812">Transmembrane</keyword>
<feature type="transmembrane region" description="Helical" evidence="2">
    <location>
        <begin position="12"/>
        <end position="33"/>
    </location>
</feature>
<dbReference type="Pfam" id="PF13103">
    <property type="entry name" value="TonB_2"/>
    <property type="match status" value="1"/>
</dbReference>
<keyword evidence="2" id="KW-0472">Membrane</keyword>
<sequence length="221" mass="24072">MSRRSLTRHLPKLIGSAVVVGVGVGMVLLITHFTGAEPPQPDERKVQQITVVKPPPPRPEKKIEKPPEPKPQEEVDVPEPEAMPEEMPEVAEQPPLGEELGLNAEGVAGADGFGLAARKGGRGLLGGQAGDPFVWYASQLQRQLETALLEDDEIRRRDYSVVARIWVAADGSIRRAELAGSTGSEQTDRILLSRIEALPPLTDRPPDDMPQPIRLRVSSQI</sequence>
<dbReference type="EMBL" id="QZMU01000001">
    <property type="protein sequence ID" value="RRQ22735.1"/>
    <property type="molecule type" value="Genomic_DNA"/>
</dbReference>
<organism evidence="3 4">
    <name type="scientific">Thiohalobacter thiocyanaticus</name>
    <dbReference type="NCBI Taxonomy" id="585455"/>
    <lineage>
        <taxon>Bacteria</taxon>
        <taxon>Pseudomonadati</taxon>
        <taxon>Pseudomonadota</taxon>
        <taxon>Gammaproteobacteria</taxon>
        <taxon>Thiohalobacterales</taxon>
        <taxon>Thiohalobacteraceae</taxon>
        <taxon>Thiohalobacter</taxon>
    </lineage>
</organism>
<keyword evidence="2" id="KW-1133">Transmembrane helix</keyword>
<dbReference type="Gene3D" id="3.30.1150.10">
    <property type="match status" value="1"/>
</dbReference>
<accession>A0A426QLW2</accession>
<feature type="compositionally biased region" description="Basic and acidic residues" evidence="1">
    <location>
        <begin position="58"/>
        <end position="73"/>
    </location>
</feature>
<comment type="caution">
    <text evidence="3">The sequence shown here is derived from an EMBL/GenBank/DDBJ whole genome shotgun (WGS) entry which is preliminary data.</text>
</comment>
<evidence type="ECO:0000313" key="3">
    <source>
        <dbReference type="EMBL" id="RRQ22735.1"/>
    </source>
</evidence>